<dbReference type="EMBL" id="FNPH01000003">
    <property type="protein sequence ID" value="SDY70370.1"/>
    <property type="molecule type" value="Genomic_DNA"/>
</dbReference>
<dbReference type="GO" id="GO:0047661">
    <property type="term" value="F:amino-acid racemase activity"/>
    <property type="evidence" value="ECO:0007669"/>
    <property type="project" value="InterPro"/>
</dbReference>
<organism evidence="3 4">
    <name type="scientific">Micromonospora pattaloongensis</name>
    <dbReference type="NCBI Taxonomy" id="405436"/>
    <lineage>
        <taxon>Bacteria</taxon>
        <taxon>Bacillati</taxon>
        <taxon>Actinomycetota</taxon>
        <taxon>Actinomycetes</taxon>
        <taxon>Micromonosporales</taxon>
        <taxon>Micromonosporaceae</taxon>
        <taxon>Micromonospora</taxon>
    </lineage>
</organism>
<dbReference type="PANTHER" id="PTHR21198:SF7">
    <property type="entry name" value="ASPARTATE-GLUTAMATE RACEMASE FAMILY"/>
    <property type="match status" value="1"/>
</dbReference>
<dbReference type="Pfam" id="PF01177">
    <property type="entry name" value="Asp_Glu_race"/>
    <property type="match status" value="1"/>
</dbReference>
<dbReference type="Proteomes" id="UP000242415">
    <property type="component" value="Unassembled WGS sequence"/>
</dbReference>
<keyword evidence="4" id="KW-1185">Reference proteome</keyword>
<dbReference type="SUPFAM" id="SSF53681">
    <property type="entry name" value="Aspartate/glutamate racemase"/>
    <property type="match status" value="2"/>
</dbReference>
<name>A0A1H3M0Y5_9ACTN</name>
<dbReference type="InterPro" id="IPR015942">
    <property type="entry name" value="Asp/Glu/hydantoin_racemase"/>
</dbReference>
<proteinExistence type="inferred from homology"/>
<dbReference type="AlphaFoldDB" id="A0A1H3M0Y5"/>
<sequence>MSWESSIEYERTINELVRDRLGGVASADLLIRSFNFADIEALQESGRWDEAGRVLAEAAANLAAGGAHAIVICTNTMHRLADTVQAAVPIPVIHIADATAAAVKAAGVDVVALLGTRYTMEQDFYVGRLRERHGLTVLVPGEPGRTRVHEVIYGELVRGVINPDSKQAYLDVIGDLLDEGAQGVIAGCTEIELLIGEDDLPVPMFPTARIHAEAAVKFALDDA</sequence>
<evidence type="ECO:0000256" key="2">
    <source>
        <dbReference type="ARBA" id="ARBA00023235"/>
    </source>
</evidence>
<gene>
    <name evidence="3" type="ORF">SAMN05444365_103186</name>
</gene>
<dbReference type="InterPro" id="IPR004380">
    <property type="entry name" value="Asp_race"/>
</dbReference>
<comment type="similarity">
    <text evidence="1">Belongs to the aspartate/glutamate racemases family.</text>
</comment>
<accession>A0A1H3M0Y5</accession>
<dbReference type="InterPro" id="IPR001920">
    <property type="entry name" value="Asp/Glu_race"/>
</dbReference>
<evidence type="ECO:0000256" key="1">
    <source>
        <dbReference type="ARBA" id="ARBA00007847"/>
    </source>
</evidence>
<evidence type="ECO:0000313" key="3">
    <source>
        <dbReference type="EMBL" id="SDY70370.1"/>
    </source>
</evidence>
<reference evidence="4" key="1">
    <citation type="submission" date="2016-10" db="EMBL/GenBank/DDBJ databases">
        <authorList>
            <person name="Varghese N."/>
            <person name="Submissions S."/>
        </authorList>
    </citation>
    <scope>NUCLEOTIDE SEQUENCE [LARGE SCALE GENOMIC DNA]</scope>
    <source>
        <strain evidence="4">DSM 45245</strain>
    </source>
</reference>
<dbReference type="PANTHER" id="PTHR21198">
    <property type="entry name" value="GLUTAMATE RACEMASE"/>
    <property type="match status" value="1"/>
</dbReference>
<evidence type="ECO:0000313" key="4">
    <source>
        <dbReference type="Proteomes" id="UP000242415"/>
    </source>
</evidence>
<keyword evidence="2" id="KW-0413">Isomerase</keyword>
<dbReference type="STRING" id="405436.SAMN05444365_103186"/>
<dbReference type="Gene3D" id="3.40.50.1860">
    <property type="match status" value="2"/>
</dbReference>
<protein>
    <submittedName>
        <fullName evidence="3">Aspartate racemase</fullName>
    </submittedName>
</protein>
<dbReference type="NCBIfam" id="TIGR00035">
    <property type="entry name" value="asp_race"/>
    <property type="match status" value="1"/>
</dbReference>